<dbReference type="InterPro" id="IPR009061">
    <property type="entry name" value="DNA-bd_dom_put_sf"/>
</dbReference>
<evidence type="ECO:0000313" key="2">
    <source>
        <dbReference type="EMBL" id="PQB04116.1"/>
    </source>
</evidence>
<proteinExistence type="predicted"/>
<dbReference type="RefSeq" id="WP_104812040.1">
    <property type="nucleotide sequence ID" value="NZ_MQUB01000001.1"/>
</dbReference>
<name>A0A2S7KNB0_9FLAO</name>
<sequence>MYSNPFDQIDHRLKSIEEVLTELNKKTSENRPVNYTVKETAEILKVSEQSIRSYINRGLLPAARIGRHYVIDKEVIDNLDSVKSLRYQRTK</sequence>
<dbReference type="SUPFAM" id="SSF46955">
    <property type="entry name" value="Putative DNA-binding domain"/>
    <property type="match status" value="1"/>
</dbReference>
<dbReference type="InterPro" id="IPR041657">
    <property type="entry name" value="HTH_17"/>
</dbReference>
<dbReference type="GO" id="GO:0003677">
    <property type="term" value="F:DNA binding"/>
    <property type="evidence" value="ECO:0007669"/>
    <property type="project" value="InterPro"/>
</dbReference>
<protein>
    <recommendedName>
        <fullName evidence="1">Helix-turn-helix domain-containing protein</fullName>
    </recommendedName>
</protein>
<reference evidence="2 3" key="1">
    <citation type="submission" date="2016-11" db="EMBL/GenBank/DDBJ databases">
        <title>Trade-off between light-utilization and light-protection in marine flavobacteria.</title>
        <authorList>
            <person name="Kumagai Y."/>
        </authorList>
    </citation>
    <scope>NUCLEOTIDE SEQUENCE [LARGE SCALE GENOMIC DNA]</scope>
    <source>
        <strain evidence="2 3">NBRC 107741</strain>
    </source>
</reference>
<dbReference type="InterPro" id="IPR010093">
    <property type="entry name" value="SinI_DNA-bd"/>
</dbReference>
<dbReference type="OrthoDB" id="1366685at2"/>
<dbReference type="EMBL" id="MQUB01000001">
    <property type="protein sequence ID" value="PQB04116.1"/>
    <property type="molecule type" value="Genomic_DNA"/>
</dbReference>
<feature type="domain" description="Helix-turn-helix" evidence="1">
    <location>
        <begin position="35"/>
        <end position="77"/>
    </location>
</feature>
<comment type="caution">
    <text evidence="2">The sequence shown here is derived from an EMBL/GenBank/DDBJ whole genome shotgun (WGS) entry which is preliminary data.</text>
</comment>
<dbReference type="Proteomes" id="UP000239800">
    <property type="component" value="Unassembled WGS sequence"/>
</dbReference>
<dbReference type="Pfam" id="PF12728">
    <property type="entry name" value="HTH_17"/>
    <property type="match status" value="1"/>
</dbReference>
<dbReference type="Gene3D" id="1.10.1660.10">
    <property type="match status" value="1"/>
</dbReference>
<evidence type="ECO:0000259" key="1">
    <source>
        <dbReference type="Pfam" id="PF12728"/>
    </source>
</evidence>
<accession>A0A2S7KNB0</accession>
<gene>
    <name evidence="2" type="ORF">BST85_03770</name>
</gene>
<keyword evidence="3" id="KW-1185">Reference proteome</keyword>
<dbReference type="NCBIfam" id="TIGR01764">
    <property type="entry name" value="excise"/>
    <property type="match status" value="1"/>
</dbReference>
<evidence type="ECO:0000313" key="3">
    <source>
        <dbReference type="Proteomes" id="UP000239800"/>
    </source>
</evidence>
<organism evidence="2 3">
    <name type="scientific">Aureitalea marina</name>
    <dbReference type="NCBI Taxonomy" id="930804"/>
    <lineage>
        <taxon>Bacteria</taxon>
        <taxon>Pseudomonadati</taxon>
        <taxon>Bacteroidota</taxon>
        <taxon>Flavobacteriia</taxon>
        <taxon>Flavobacteriales</taxon>
        <taxon>Flavobacteriaceae</taxon>
        <taxon>Aureitalea</taxon>
    </lineage>
</organism>
<dbReference type="AlphaFoldDB" id="A0A2S7KNB0"/>